<dbReference type="InterPro" id="IPR003599">
    <property type="entry name" value="Ig_sub"/>
</dbReference>
<dbReference type="GO" id="GO:0016020">
    <property type="term" value="C:membrane"/>
    <property type="evidence" value="ECO:0007669"/>
    <property type="project" value="InterPro"/>
</dbReference>
<dbReference type="GO" id="GO:2000403">
    <property type="term" value="P:positive regulation of lymphocyte migration"/>
    <property type="evidence" value="ECO:0007669"/>
    <property type="project" value="InterPro"/>
</dbReference>
<keyword evidence="2" id="KW-0472">Membrane</keyword>
<dbReference type="PANTHER" id="PTHR14162">
    <property type="entry name" value="MUCOSAL ADDRESSIN CELL ADHESION MOLECULE-1"/>
    <property type="match status" value="1"/>
</dbReference>
<reference evidence="4" key="1">
    <citation type="submission" date="2021-01" db="EMBL/GenBank/DDBJ databases">
        <authorList>
            <person name="Zahm M."/>
            <person name="Roques C."/>
            <person name="Cabau C."/>
            <person name="Klopp C."/>
            <person name="Donnadieu C."/>
            <person name="Jouanno E."/>
            <person name="Lampietro C."/>
            <person name="Louis A."/>
            <person name="Herpin A."/>
            <person name="Echchiki A."/>
            <person name="Berthelot C."/>
            <person name="Parey E."/>
            <person name="Roest-Crollius H."/>
            <person name="Braasch I."/>
            <person name="Postlethwait J."/>
            <person name="Bobe J."/>
            <person name="Montfort J."/>
            <person name="Bouchez O."/>
            <person name="Begum T."/>
            <person name="Mejri S."/>
            <person name="Adams A."/>
            <person name="Chen W.-J."/>
            <person name="Guiguen Y."/>
        </authorList>
    </citation>
    <scope>NUCLEOTIDE SEQUENCE</scope>
    <source>
        <strain evidence="4">YG-15Mar2019-1</strain>
        <tissue evidence="4">Brain</tissue>
    </source>
</reference>
<sequence length="398" mass="42879">MPAVETKQKADVKAKQCSSASFSVYLSPTDKRHPRVRMELPLCSHFSALLVSLLLAVKASEISITPENPLVHLGGAITLTCETTCSGKPQWTTLDDSEDRTLQEGQKTVLLIASATIRHEGRYTCTANCGKKRATVQLVVISFPQPVMTTDPEVPAPGEPFNVTCSLSRVYPTGSVRLMLFHDDKVVDGSEKTTLDGTYFENYLLTAAGQTVTEATEYRCEAQLTVEGHNLQQNATLPIQFPEPPTTPDVPTTREYKTSPVQATTGDITTERSSTMADVPRTTSQAPEIMTLVTSTATPVMKVTTAEAATTVQETTSPTTVRTTPVAKTMSPTTNLDSKEGKSVADSTTTVAVIAALSLATTSALAIIVWWIHRKRKQSSPELLQAADPGPQTPLAEQ</sequence>
<feature type="region of interest" description="Disordered" evidence="1">
    <location>
        <begin position="309"/>
        <end position="342"/>
    </location>
</feature>
<dbReference type="GO" id="GO:0034113">
    <property type="term" value="P:heterotypic cell-cell adhesion"/>
    <property type="evidence" value="ECO:0007669"/>
    <property type="project" value="TreeGrafter"/>
</dbReference>
<evidence type="ECO:0000313" key="5">
    <source>
        <dbReference type="Proteomes" id="UP001046870"/>
    </source>
</evidence>
<dbReference type="Gene3D" id="2.60.40.10">
    <property type="entry name" value="Immunoglobulins"/>
    <property type="match status" value="2"/>
</dbReference>
<dbReference type="Proteomes" id="UP001046870">
    <property type="component" value="Chromosome 22"/>
</dbReference>
<dbReference type="EMBL" id="JAFDVH010000022">
    <property type="protein sequence ID" value="KAG7456755.1"/>
    <property type="molecule type" value="Genomic_DNA"/>
</dbReference>
<feature type="transmembrane region" description="Helical" evidence="2">
    <location>
        <begin position="351"/>
        <end position="372"/>
    </location>
</feature>
<accession>A0A9D3PEH0</accession>
<keyword evidence="2" id="KW-0812">Transmembrane</keyword>
<comment type="caution">
    <text evidence="4">The sequence shown here is derived from an EMBL/GenBank/DDBJ whole genome shotgun (WGS) entry which is preliminary data.</text>
</comment>
<dbReference type="GO" id="GO:0007229">
    <property type="term" value="P:integrin-mediated signaling pathway"/>
    <property type="evidence" value="ECO:0007669"/>
    <property type="project" value="InterPro"/>
</dbReference>
<proteinExistence type="predicted"/>
<feature type="domain" description="Ig-like" evidence="3">
    <location>
        <begin position="60"/>
        <end position="137"/>
    </location>
</feature>
<dbReference type="PROSITE" id="PS50835">
    <property type="entry name" value="IG_LIKE"/>
    <property type="match status" value="1"/>
</dbReference>
<evidence type="ECO:0000259" key="3">
    <source>
        <dbReference type="PROSITE" id="PS50835"/>
    </source>
</evidence>
<feature type="compositionally biased region" description="Low complexity" evidence="1">
    <location>
        <begin position="309"/>
        <end position="327"/>
    </location>
</feature>
<dbReference type="SMART" id="SM00409">
    <property type="entry name" value="IG"/>
    <property type="match status" value="2"/>
</dbReference>
<dbReference type="PANTHER" id="PTHR14162:SF1">
    <property type="entry name" value="MUCOSAL ADDRESSIN CELL ADHESION MOLECULE 1"/>
    <property type="match status" value="1"/>
</dbReference>
<dbReference type="InterPro" id="IPR013783">
    <property type="entry name" value="Ig-like_fold"/>
</dbReference>
<evidence type="ECO:0000256" key="2">
    <source>
        <dbReference type="SAM" id="Phobius"/>
    </source>
</evidence>
<keyword evidence="2" id="KW-1133">Transmembrane helix</keyword>
<dbReference type="Pfam" id="PF13927">
    <property type="entry name" value="Ig_3"/>
    <property type="match status" value="1"/>
</dbReference>
<dbReference type="GO" id="GO:0050901">
    <property type="term" value="P:leukocyte tethering or rolling"/>
    <property type="evidence" value="ECO:0007669"/>
    <property type="project" value="TreeGrafter"/>
</dbReference>
<dbReference type="AlphaFoldDB" id="A0A9D3PEH0"/>
<dbReference type="GO" id="GO:0098640">
    <property type="term" value="F:integrin binding involved in cell-matrix adhesion"/>
    <property type="evidence" value="ECO:0007669"/>
    <property type="project" value="InterPro"/>
</dbReference>
<name>A0A9D3PEH0_MEGAT</name>
<dbReference type="InterPro" id="IPR037413">
    <property type="entry name" value="MADCAM1"/>
</dbReference>
<protein>
    <recommendedName>
        <fullName evidence="3">Ig-like domain-containing protein</fullName>
    </recommendedName>
</protein>
<dbReference type="InterPro" id="IPR007110">
    <property type="entry name" value="Ig-like_dom"/>
</dbReference>
<keyword evidence="5" id="KW-1185">Reference proteome</keyword>
<dbReference type="SUPFAM" id="SSF48726">
    <property type="entry name" value="Immunoglobulin"/>
    <property type="match status" value="2"/>
</dbReference>
<gene>
    <name evidence="4" type="ORF">MATL_G00239220</name>
</gene>
<dbReference type="OrthoDB" id="8873218at2759"/>
<evidence type="ECO:0000256" key="1">
    <source>
        <dbReference type="SAM" id="MobiDB-lite"/>
    </source>
</evidence>
<dbReference type="InterPro" id="IPR036179">
    <property type="entry name" value="Ig-like_dom_sf"/>
</dbReference>
<evidence type="ECO:0000313" key="4">
    <source>
        <dbReference type="EMBL" id="KAG7456755.1"/>
    </source>
</evidence>
<organism evidence="4 5">
    <name type="scientific">Megalops atlanticus</name>
    <name type="common">Tarpon</name>
    <name type="synonym">Clupea gigantea</name>
    <dbReference type="NCBI Taxonomy" id="7932"/>
    <lineage>
        <taxon>Eukaryota</taxon>
        <taxon>Metazoa</taxon>
        <taxon>Chordata</taxon>
        <taxon>Craniata</taxon>
        <taxon>Vertebrata</taxon>
        <taxon>Euteleostomi</taxon>
        <taxon>Actinopterygii</taxon>
        <taxon>Neopterygii</taxon>
        <taxon>Teleostei</taxon>
        <taxon>Elopiformes</taxon>
        <taxon>Megalopidae</taxon>
        <taxon>Megalops</taxon>
    </lineage>
</organism>